<keyword evidence="10 11" id="KW-0472">Membrane</keyword>
<evidence type="ECO:0000313" key="14">
    <source>
        <dbReference type="Proteomes" id="UP000240608"/>
    </source>
</evidence>
<keyword evidence="5" id="KW-0479">Metal-binding</keyword>
<dbReference type="InterPro" id="IPR001915">
    <property type="entry name" value="Peptidase_M48"/>
</dbReference>
<dbReference type="CDD" id="cd07328">
    <property type="entry name" value="M48_Ste24p_like"/>
    <property type="match status" value="1"/>
</dbReference>
<evidence type="ECO:0000256" key="7">
    <source>
        <dbReference type="ARBA" id="ARBA00022833"/>
    </source>
</evidence>
<evidence type="ECO:0000313" key="13">
    <source>
        <dbReference type="EMBL" id="PTB97114.1"/>
    </source>
</evidence>
<keyword evidence="8 11" id="KW-1133">Transmembrane helix</keyword>
<organism evidence="13 14">
    <name type="scientific">Marivirga lumbricoides</name>
    <dbReference type="NCBI Taxonomy" id="1046115"/>
    <lineage>
        <taxon>Bacteria</taxon>
        <taxon>Pseudomonadati</taxon>
        <taxon>Bacteroidota</taxon>
        <taxon>Cytophagia</taxon>
        <taxon>Cytophagales</taxon>
        <taxon>Marivirgaceae</taxon>
        <taxon>Marivirga</taxon>
    </lineage>
</organism>
<dbReference type="GO" id="GO:0006508">
    <property type="term" value="P:proteolysis"/>
    <property type="evidence" value="ECO:0007669"/>
    <property type="project" value="UniProtKB-KW"/>
</dbReference>
<feature type="transmembrane region" description="Helical" evidence="11">
    <location>
        <begin position="223"/>
        <end position="241"/>
    </location>
</feature>
<evidence type="ECO:0000256" key="1">
    <source>
        <dbReference type="ARBA" id="ARBA00001947"/>
    </source>
</evidence>
<dbReference type="Gene3D" id="3.30.2010.10">
    <property type="entry name" value="Metalloproteases ('zincins'), catalytic domain"/>
    <property type="match status" value="1"/>
</dbReference>
<evidence type="ECO:0000259" key="12">
    <source>
        <dbReference type="Pfam" id="PF01435"/>
    </source>
</evidence>
<keyword evidence="3" id="KW-0645">Protease</keyword>
<keyword evidence="4 11" id="KW-0812">Transmembrane</keyword>
<dbReference type="AlphaFoldDB" id="A0A2T4DTF1"/>
<gene>
    <name evidence="13" type="ORF">C9994_04405</name>
</gene>
<evidence type="ECO:0000256" key="8">
    <source>
        <dbReference type="ARBA" id="ARBA00022989"/>
    </source>
</evidence>
<dbReference type="PANTHER" id="PTHR43221">
    <property type="entry name" value="PROTEASE HTPX"/>
    <property type="match status" value="1"/>
</dbReference>
<evidence type="ECO:0000256" key="4">
    <source>
        <dbReference type="ARBA" id="ARBA00022692"/>
    </source>
</evidence>
<dbReference type="GO" id="GO:0004222">
    <property type="term" value="F:metalloendopeptidase activity"/>
    <property type="evidence" value="ECO:0007669"/>
    <property type="project" value="InterPro"/>
</dbReference>
<accession>A0A2T4DTF1</accession>
<proteinExistence type="predicted"/>
<evidence type="ECO:0000256" key="6">
    <source>
        <dbReference type="ARBA" id="ARBA00022801"/>
    </source>
</evidence>
<dbReference type="PANTHER" id="PTHR43221:SF2">
    <property type="entry name" value="PROTEASE HTPX HOMOLOG"/>
    <property type="match status" value="1"/>
</dbReference>
<evidence type="ECO:0000256" key="10">
    <source>
        <dbReference type="ARBA" id="ARBA00023136"/>
    </source>
</evidence>
<dbReference type="EMBL" id="PYVU01000024">
    <property type="protein sequence ID" value="PTB97114.1"/>
    <property type="molecule type" value="Genomic_DNA"/>
</dbReference>
<evidence type="ECO:0000256" key="2">
    <source>
        <dbReference type="ARBA" id="ARBA00022475"/>
    </source>
</evidence>
<keyword evidence="6" id="KW-0378">Hydrolase</keyword>
<evidence type="ECO:0000256" key="5">
    <source>
        <dbReference type="ARBA" id="ARBA00022723"/>
    </source>
</evidence>
<sequence length="712" mass="82362">MKSNLYPKSPLLENYNFISPSPQFRKSVSAVIFSVLLFLIFYIILVVLAGGIMFLSVWAGISLITAKPSFITLAAGAGIIVFGLMLFIFLFKFIFSKNRNDNPLRIEVKESEHPELFAFIRNLNNDTKTKFPKKIFLSPEVNAMVFYNSSFWSLFFPVKKNLEIGLGLVNTLSISELKAVLAHEFGHFSQRSMKIGSYIYTVNRVIYNLVYDYDNWDNALHGWAQTGGVFGFFAGITFWLVERVRGLLKIAYNLININYMKLSREMEYHADLMAVSVSGNKSFRDALRKLEFSAFSYNYTTTYLNSLASESKASSDIYSNHSYTTSFLAIQNKMTVKDGFPIITDKNLENSIVKSRVNIKDQWASHPTLKERENNISQVNIEAEVNERSAWEIFTDADSIKKDVTQNLYRVGFPDIEFTDLNQEEYQNFVQHEINKYKISEDYNGFYEGRYLSQLNIEALIALTTIQSFDEVYSMETVESIKRLESNKIDLEILKQIGLKQIPTKYFEFDNKKYKRKEANSLIISLKKEIEEEEVFVINADKNAFIYNYQRALHANKQKELEQLYYNYFNVTGIIKSIDKLNSNFENFAKKLYSQTRWTDDGIKQLAAELSSFEKQFKDFLKVQDIEKLLLNINSEENRELLKSYNSSVNYHSKISFFDEQAFLSISNLINITSQAIGAWYGSSLKKLTDFQLNLYTHREGNLKGDSIPQQL</sequence>
<evidence type="ECO:0000256" key="9">
    <source>
        <dbReference type="ARBA" id="ARBA00023049"/>
    </source>
</evidence>
<feature type="transmembrane region" description="Helical" evidence="11">
    <location>
        <begin position="70"/>
        <end position="95"/>
    </location>
</feature>
<feature type="transmembrane region" description="Helical" evidence="11">
    <location>
        <begin position="30"/>
        <end position="58"/>
    </location>
</feature>
<comment type="cofactor">
    <cofactor evidence="1">
        <name>Zn(2+)</name>
        <dbReference type="ChEBI" id="CHEBI:29105"/>
    </cofactor>
</comment>
<dbReference type="Pfam" id="PF01435">
    <property type="entry name" value="Peptidase_M48"/>
    <property type="match status" value="1"/>
</dbReference>
<feature type="domain" description="Peptidase M48" evidence="12">
    <location>
        <begin position="167"/>
        <end position="377"/>
    </location>
</feature>
<protein>
    <recommendedName>
        <fullName evidence="12">Peptidase M48 domain-containing protein</fullName>
    </recommendedName>
</protein>
<name>A0A2T4DTF1_9BACT</name>
<comment type="caution">
    <text evidence="13">The sequence shown here is derived from an EMBL/GenBank/DDBJ whole genome shotgun (WGS) entry which is preliminary data.</text>
</comment>
<keyword evidence="7" id="KW-0862">Zinc</keyword>
<evidence type="ECO:0000256" key="3">
    <source>
        <dbReference type="ARBA" id="ARBA00022670"/>
    </source>
</evidence>
<keyword evidence="2" id="KW-1003">Cell membrane</keyword>
<dbReference type="Proteomes" id="UP000240608">
    <property type="component" value="Unassembled WGS sequence"/>
</dbReference>
<reference evidence="13 14" key="1">
    <citation type="submission" date="2018-03" db="EMBL/GenBank/DDBJ databases">
        <title>Cross-interface Injection: A General Nanoliter Liquid Handling Method Applied to Single Cells Genome Amplification Automated Nanoliter Liquid Handling Applied to Single Cell Multiple Displacement Amplification.</title>
        <authorList>
            <person name="Yun J."/>
            <person name="Xu P."/>
            <person name="Xu J."/>
            <person name="Dai X."/>
            <person name="Wang Y."/>
            <person name="Zheng X."/>
            <person name="Cao C."/>
            <person name="Yi Q."/>
            <person name="Zhu Y."/>
            <person name="Wang L."/>
            <person name="Dong Z."/>
            <person name="Huang Y."/>
            <person name="Huang L."/>
            <person name="Du W."/>
        </authorList>
    </citation>
    <scope>NUCLEOTIDE SEQUENCE [LARGE SCALE GENOMIC DNA]</scope>
    <source>
        <strain evidence="13 14">Z-D1-2</strain>
    </source>
</reference>
<dbReference type="InterPro" id="IPR050083">
    <property type="entry name" value="HtpX_protease"/>
</dbReference>
<evidence type="ECO:0000256" key="11">
    <source>
        <dbReference type="SAM" id="Phobius"/>
    </source>
</evidence>
<dbReference type="GO" id="GO:0046872">
    <property type="term" value="F:metal ion binding"/>
    <property type="evidence" value="ECO:0007669"/>
    <property type="project" value="UniProtKB-KW"/>
</dbReference>
<keyword evidence="9" id="KW-0482">Metalloprotease</keyword>